<keyword evidence="16 19" id="KW-0511">Multifunctional enzyme</keyword>
<dbReference type="Pfam" id="PF00926">
    <property type="entry name" value="DHBP_synthase"/>
    <property type="match status" value="1"/>
</dbReference>
<dbReference type="InterPro" id="IPR036144">
    <property type="entry name" value="RibA-like_sf"/>
</dbReference>
<evidence type="ECO:0000256" key="8">
    <source>
        <dbReference type="ARBA" id="ARBA00022723"/>
    </source>
</evidence>
<dbReference type="NCBIfam" id="NF001591">
    <property type="entry name" value="PRK00393.1"/>
    <property type="match status" value="1"/>
</dbReference>
<sequence length="426" mass="45445">MPETDHDPSTVLVDRALEELCRGGMVLVVDDEDRENEGDLVMAAEHATSDALAFMIRHTSGVLYVGIDGARVDELALPPMVARGDDPRETAFTVSVDLKEGTTTGISAADRARTIRALADPSTRPEDLSRPGHVFPLRARDGGVLQRTGHTESAVDLCRLAGLAPAGVLAEVANDDGTMARRPDLERFAQRHGLVSITVADLVRHRLRTEALVVREAVGRVPTRHGEFDAVAYRSVIDGVEHMALVRGPVTARPDPLVRVHSECLTGDVFGSLRCDCGDQLDAALAQISAAGCGAIVYLRGHEGRGIGLSHKLRAYKLQDEGLDTVEANTALGLPVDARDYAVGSHILRDLGVGSLRLMTNNPAKQAGLADYGVAISGREPLVVAVTTENVRYLTAKHTRMDHDLGRAVATPAAPALSVFQAQEVG</sequence>
<keyword evidence="15 19" id="KW-0456">Lyase</keyword>
<comment type="cofactor">
    <cofactor evidence="2">
        <name>Mn(2+)</name>
        <dbReference type="ChEBI" id="CHEBI:29035"/>
    </cofactor>
</comment>
<feature type="binding site" evidence="19">
    <location>
        <position position="171"/>
    </location>
    <ligand>
        <name>D-ribulose 5-phosphate</name>
        <dbReference type="ChEBI" id="CHEBI:58121"/>
    </ligand>
</feature>
<dbReference type="PANTHER" id="PTHR21327">
    <property type="entry name" value="GTP CYCLOHYDROLASE II-RELATED"/>
    <property type="match status" value="1"/>
</dbReference>
<feature type="site" description="Essential for DHBP synthase activity" evidence="19">
    <location>
        <position position="133"/>
    </location>
</feature>
<dbReference type="InterPro" id="IPR032677">
    <property type="entry name" value="GTP_cyclohydro_II"/>
</dbReference>
<evidence type="ECO:0000256" key="7">
    <source>
        <dbReference type="ARBA" id="ARBA00022619"/>
    </source>
</evidence>
<keyword evidence="8 19" id="KW-0479">Metal-binding</keyword>
<keyword evidence="22" id="KW-1185">Reference proteome</keyword>
<dbReference type="EC" id="3.5.4.25" evidence="19"/>
<dbReference type="GO" id="GO:0009231">
    <property type="term" value="P:riboflavin biosynthetic process"/>
    <property type="evidence" value="ECO:0007669"/>
    <property type="project" value="UniProtKB-UniRule"/>
</dbReference>
<evidence type="ECO:0000256" key="3">
    <source>
        <dbReference type="ARBA" id="ARBA00002284"/>
    </source>
</evidence>
<comment type="cofactor">
    <cofactor evidence="19">
        <name>Zn(2+)</name>
        <dbReference type="ChEBI" id="CHEBI:29105"/>
    </cofactor>
    <text evidence="19">Binds 1 zinc ion per subunit.</text>
</comment>
<protein>
    <recommendedName>
        <fullName evidence="19">Riboflavin biosynthesis protein RibBA</fullName>
    </recommendedName>
    <domain>
        <recommendedName>
            <fullName evidence="19">3,4-dihydroxy-2-butanone 4-phosphate synthase</fullName>
            <shortName evidence="19">DHBP synthase</shortName>
            <ecNumber evidence="19">4.1.99.12</ecNumber>
        </recommendedName>
    </domain>
    <domain>
        <recommendedName>
            <fullName evidence="19">GTP cyclohydrolase-2</fullName>
            <ecNumber evidence="19">3.5.4.25</ecNumber>
        </recommendedName>
        <alternativeName>
            <fullName evidence="19">GTP cyclohydrolase II</fullName>
        </alternativeName>
    </domain>
</protein>
<evidence type="ECO:0000256" key="17">
    <source>
        <dbReference type="ARBA" id="ARBA00043932"/>
    </source>
</evidence>
<comment type="pathway">
    <text evidence="5 19">Cofactor biosynthesis; riboflavin biosynthesis; 2-hydroxy-3-oxobutyl phosphate from D-ribulose 5-phosphate: step 1/1.</text>
</comment>
<keyword evidence="10 19" id="KW-0378">Hydrolase</keyword>
<dbReference type="FunFam" id="3.90.870.10:FF:000001">
    <property type="entry name" value="Riboflavin biosynthesis protein RibBA"/>
    <property type="match status" value="1"/>
</dbReference>
<comment type="similarity">
    <text evidence="19">In the C-terminal section; belongs to the GTP cyclohydrolase II family.</text>
</comment>
<evidence type="ECO:0000256" key="19">
    <source>
        <dbReference type="HAMAP-Rule" id="MF_01283"/>
    </source>
</evidence>
<evidence type="ECO:0000256" key="4">
    <source>
        <dbReference type="ARBA" id="ARBA00004853"/>
    </source>
</evidence>
<dbReference type="GO" id="GO:0000287">
    <property type="term" value="F:magnesium ion binding"/>
    <property type="evidence" value="ECO:0007669"/>
    <property type="project" value="UniProtKB-UniRule"/>
</dbReference>
<comment type="function">
    <text evidence="3 19">Catalyzes the conversion of D-ribulose 5-phosphate to formate and 3,4-dihydroxy-2-butanone 4-phosphate.</text>
</comment>
<dbReference type="InterPro" id="IPR016299">
    <property type="entry name" value="Riboflavin_synth_RibBA"/>
</dbReference>
<reference evidence="21 22" key="1">
    <citation type="submission" date="2019-02" db="EMBL/GenBank/DDBJ databases">
        <title>Sequencing the genomes of 1000 actinobacteria strains.</title>
        <authorList>
            <person name="Klenk H.-P."/>
        </authorList>
    </citation>
    <scope>NUCLEOTIDE SEQUENCE [LARGE SCALE GENOMIC DNA]</scope>
    <source>
        <strain evidence="21 22">DSM 45779</strain>
    </source>
</reference>
<evidence type="ECO:0000256" key="10">
    <source>
        <dbReference type="ARBA" id="ARBA00022801"/>
    </source>
</evidence>
<feature type="binding site" evidence="19">
    <location>
        <position position="365"/>
    </location>
    <ligand>
        <name>GTP</name>
        <dbReference type="ChEBI" id="CHEBI:37565"/>
    </ligand>
</feature>
<dbReference type="GO" id="GO:0008270">
    <property type="term" value="F:zinc ion binding"/>
    <property type="evidence" value="ECO:0007669"/>
    <property type="project" value="UniProtKB-UniRule"/>
</dbReference>
<dbReference type="OrthoDB" id="9793111at2"/>
<dbReference type="GO" id="GO:0005525">
    <property type="term" value="F:GTP binding"/>
    <property type="evidence" value="ECO:0007669"/>
    <property type="project" value="UniProtKB-KW"/>
</dbReference>
<feature type="binding site" evidence="19">
    <location>
        <begin position="303"/>
        <end position="305"/>
    </location>
    <ligand>
        <name>GTP</name>
        <dbReference type="ChEBI" id="CHEBI:37565"/>
    </ligand>
</feature>
<dbReference type="EMBL" id="SHKL01000001">
    <property type="protein sequence ID" value="RZT87329.1"/>
    <property type="molecule type" value="Genomic_DNA"/>
</dbReference>
<keyword evidence="11 19" id="KW-0862">Zinc</keyword>
<dbReference type="Gene3D" id="3.90.870.10">
    <property type="entry name" value="DHBP synthase"/>
    <property type="match status" value="1"/>
</dbReference>
<feature type="binding site" evidence="19">
    <location>
        <position position="360"/>
    </location>
    <ligand>
        <name>GTP</name>
        <dbReference type="ChEBI" id="CHEBI:37565"/>
    </ligand>
</feature>
<dbReference type="AlphaFoldDB" id="A0A4Q7V408"/>
<feature type="active site" description="Proton acceptor; for GTP cyclohydrolase activity" evidence="19">
    <location>
        <position position="337"/>
    </location>
</feature>
<feature type="binding site" evidence="19">
    <location>
        <position position="39"/>
    </location>
    <ligand>
        <name>D-ribulose 5-phosphate</name>
        <dbReference type="ChEBI" id="CHEBI:58121"/>
    </ligand>
</feature>
<feature type="binding site" evidence="19">
    <location>
        <position position="275"/>
    </location>
    <ligand>
        <name>Zn(2+)</name>
        <dbReference type="ChEBI" id="CHEBI:29105"/>
        <note>catalytic</note>
    </ligand>
</feature>
<keyword evidence="7 19" id="KW-0686">Riboflavin biosynthesis</keyword>
<evidence type="ECO:0000256" key="18">
    <source>
        <dbReference type="ARBA" id="ARBA00049295"/>
    </source>
</evidence>
<feature type="binding site" evidence="19">
    <location>
        <begin position="34"/>
        <end position="35"/>
    </location>
    <ligand>
        <name>D-ribulose 5-phosphate</name>
        <dbReference type="ChEBI" id="CHEBI:58121"/>
    </ligand>
</feature>
<dbReference type="GO" id="GO:0003935">
    <property type="term" value="F:GTP cyclohydrolase II activity"/>
    <property type="evidence" value="ECO:0007669"/>
    <property type="project" value="UniProtKB-UniRule"/>
</dbReference>
<feature type="site" description="Essential for DHBP synthase activity" evidence="19">
    <location>
        <position position="171"/>
    </location>
</feature>
<feature type="domain" description="GTP cyclohydrolase II" evidence="20">
    <location>
        <begin position="219"/>
        <end position="380"/>
    </location>
</feature>
<dbReference type="UniPathway" id="UPA00275">
    <property type="reaction ID" value="UER00399"/>
</dbReference>
<feature type="binding site" evidence="19">
    <location>
        <begin position="147"/>
        <end position="151"/>
    </location>
    <ligand>
        <name>D-ribulose 5-phosphate</name>
        <dbReference type="ChEBI" id="CHEBI:58121"/>
    </ligand>
</feature>
<evidence type="ECO:0000256" key="16">
    <source>
        <dbReference type="ARBA" id="ARBA00023268"/>
    </source>
</evidence>
<evidence type="ECO:0000256" key="13">
    <source>
        <dbReference type="ARBA" id="ARBA00023134"/>
    </source>
</evidence>
<evidence type="ECO:0000256" key="15">
    <source>
        <dbReference type="ARBA" id="ARBA00023239"/>
    </source>
</evidence>
<dbReference type="RefSeq" id="WP_130291497.1">
    <property type="nucleotide sequence ID" value="NZ_SHKL01000001.1"/>
</dbReference>
<name>A0A4Q7V408_PSEST</name>
<dbReference type="PIRSF" id="PIRSF001259">
    <property type="entry name" value="RibA"/>
    <property type="match status" value="1"/>
</dbReference>
<feature type="region of interest" description="DHBP synthase" evidence="19">
    <location>
        <begin position="1"/>
        <end position="208"/>
    </location>
</feature>
<accession>A0A4Q7V408</accession>
<keyword evidence="14 19" id="KW-0464">Manganese</keyword>
<feature type="binding site" evidence="19">
    <location>
        <position position="35"/>
    </location>
    <ligand>
        <name>Mg(2+)</name>
        <dbReference type="ChEBI" id="CHEBI:18420"/>
        <label>1</label>
    </ligand>
</feature>
<keyword evidence="9 19" id="KW-0547">Nucleotide-binding</keyword>
<dbReference type="GO" id="GO:0030145">
    <property type="term" value="F:manganese ion binding"/>
    <property type="evidence" value="ECO:0007669"/>
    <property type="project" value="UniProtKB-UniRule"/>
</dbReference>
<comment type="pathway">
    <text evidence="4 19">Cofactor biosynthesis; riboflavin biosynthesis; 5-amino-6-(D-ribitylamino)uracil from GTP: step 1/4.</text>
</comment>
<dbReference type="SUPFAM" id="SSF55821">
    <property type="entry name" value="YrdC/RibB"/>
    <property type="match status" value="1"/>
</dbReference>
<dbReference type="EC" id="4.1.99.12" evidence="19"/>
<dbReference type="SUPFAM" id="SSF142695">
    <property type="entry name" value="RibA-like"/>
    <property type="match status" value="1"/>
</dbReference>
<keyword evidence="12 19" id="KW-0460">Magnesium</keyword>
<comment type="cofactor">
    <cofactor evidence="19">
        <name>Mg(2+)</name>
        <dbReference type="ChEBI" id="CHEBI:18420"/>
    </cofactor>
    <cofactor evidence="19">
        <name>Mn(2+)</name>
        <dbReference type="ChEBI" id="CHEBI:29035"/>
    </cofactor>
    <text evidence="19">Binds 2 divalent metal cations per subunit. Magnesium or manganese.</text>
</comment>
<evidence type="ECO:0000256" key="5">
    <source>
        <dbReference type="ARBA" id="ARBA00004904"/>
    </source>
</evidence>
<feature type="binding site" evidence="19">
    <location>
        <position position="325"/>
    </location>
    <ligand>
        <name>GTP</name>
        <dbReference type="ChEBI" id="CHEBI:37565"/>
    </ligand>
</feature>
<evidence type="ECO:0000259" key="20">
    <source>
        <dbReference type="Pfam" id="PF00925"/>
    </source>
</evidence>
<feature type="binding site" evidence="19">
    <location>
        <position position="264"/>
    </location>
    <ligand>
        <name>Zn(2+)</name>
        <dbReference type="ChEBI" id="CHEBI:29105"/>
        <note>catalytic</note>
    </ligand>
</feature>
<gene>
    <name evidence="19" type="primary">ribBA</name>
    <name evidence="21" type="ORF">EV383_4247</name>
</gene>
<dbReference type="InterPro" id="IPR017945">
    <property type="entry name" value="DHBP_synth_RibB-like_a/b_dom"/>
</dbReference>
<dbReference type="InterPro" id="IPR000926">
    <property type="entry name" value="RibA"/>
</dbReference>
<comment type="catalytic activity">
    <reaction evidence="1 19">
        <text>D-ribulose 5-phosphate = (2S)-2-hydroxy-3-oxobutyl phosphate + formate + H(+)</text>
        <dbReference type="Rhea" id="RHEA:18457"/>
        <dbReference type="ChEBI" id="CHEBI:15378"/>
        <dbReference type="ChEBI" id="CHEBI:15740"/>
        <dbReference type="ChEBI" id="CHEBI:58121"/>
        <dbReference type="ChEBI" id="CHEBI:58830"/>
        <dbReference type="EC" id="4.1.99.12"/>
    </reaction>
</comment>
<dbReference type="NCBIfam" id="TIGR00505">
    <property type="entry name" value="ribA"/>
    <property type="match status" value="1"/>
</dbReference>
<dbReference type="Pfam" id="PF00925">
    <property type="entry name" value="GTP_cyclohydro2"/>
    <property type="match status" value="1"/>
</dbReference>
<feature type="binding site" evidence="19">
    <location>
        <begin position="259"/>
        <end position="263"/>
    </location>
    <ligand>
        <name>GTP</name>
        <dbReference type="ChEBI" id="CHEBI:37565"/>
    </ligand>
</feature>
<comment type="caution">
    <text evidence="21">The sequence shown here is derived from an EMBL/GenBank/DDBJ whole genome shotgun (WGS) entry which is preliminary data.</text>
</comment>
<dbReference type="GO" id="GO:0005829">
    <property type="term" value="C:cytosol"/>
    <property type="evidence" value="ECO:0007669"/>
    <property type="project" value="TreeGrafter"/>
</dbReference>
<dbReference type="PANTHER" id="PTHR21327:SF18">
    <property type="entry name" value="3,4-DIHYDROXY-2-BUTANONE 4-PHOSPHATE SYNTHASE"/>
    <property type="match status" value="1"/>
</dbReference>
<dbReference type="NCBIfam" id="NF006803">
    <property type="entry name" value="PRK09311.1"/>
    <property type="match status" value="1"/>
</dbReference>
<dbReference type="FunFam" id="3.40.50.10990:FF:000001">
    <property type="entry name" value="Riboflavin biosynthesis protein RibBA"/>
    <property type="match status" value="1"/>
</dbReference>
<evidence type="ECO:0000256" key="14">
    <source>
        <dbReference type="ARBA" id="ARBA00023211"/>
    </source>
</evidence>
<feature type="binding site" evidence="19">
    <location>
        <position position="150"/>
    </location>
    <ligand>
        <name>Mg(2+)</name>
        <dbReference type="ChEBI" id="CHEBI:18420"/>
        <label>2</label>
    </ligand>
</feature>
<organism evidence="21 22">
    <name type="scientific">Pseudonocardia sediminis</name>
    <dbReference type="NCBI Taxonomy" id="1397368"/>
    <lineage>
        <taxon>Bacteria</taxon>
        <taxon>Bacillati</taxon>
        <taxon>Actinomycetota</taxon>
        <taxon>Actinomycetes</taxon>
        <taxon>Pseudonocardiales</taxon>
        <taxon>Pseudonocardiaceae</taxon>
        <taxon>Pseudonocardia</taxon>
    </lineage>
</organism>
<dbReference type="HAMAP" id="MF_00180">
    <property type="entry name" value="RibB"/>
    <property type="match status" value="1"/>
</dbReference>
<evidence type="ECO:0000256" key="12">
    <source>
        <dbReference type="ARBA" id="ARBA00022842"/>
    </source>
</evidence>
<feature type="region of interest" description="GTP cyclohydrolase II" evidence="19">
    <location>
        <begin position="209"/>
        <end position="426"/>
    </location>
</feature>
<keyword evidence="13 19" id="KW-0342">GTP-binding</keyword>
<evidence type="ECO:0000256" key="1">
    <source>
        <dbReference type="ARBA" id="ARBA00000141"/>
    </source>
</evidence>
<evidence type="ECO:0000256" key="6">
    <source>
        <dbReference type="ARBA" id="ARBA00005520"/>
    </source>
</evidence>
<evidence type="ECO:0000313" key="21">
    <source>
        <dbReference type="EMBL" id="RZT87329.1"/>
    </source>
</evidence>
<comment type="function">
    <text evidence="17 19">Catalyzes the conversion of GTP to 2,5-diamino-6-ribosylamino-4(3H)-pyrimidinone 5'-phosphate (DARP), formate and pyrophosphate.</text>
</comment>
<evidence type="ECO:0000313" key="22">
    <source>
        <dbReference type="Proteomes" id="UP000291591"/>
    </source>
</evidence>
<evidence type="ECO:0000256" key="2">
    <source>
        <dbReference type="ARBA" id="ARBA00001936"/>
    </source>
</evidence>
<dbReference type="HAMAP" id="MF_00179">
    <property type="entry name" value="RibA"/>
    <property type="match status" value="1"/>
</dbReference>
<dbReference type="Proteomes" id="UP000291591">
    <property type="component" value="Unassembled WGS sequence"/>
</dbReference>
<comment type="similarity">
    <text evidence="6 19">In the N-terminal section; belongs to the DHBP synthase family.</text>
</comment>
<feature type="binding site" evidence="19">
    <location>
        <position position="35"/>
    </location>
    <ligand>
        <name>Mg(2+)</name>
        <dbReference type="ChEBI" id="CHEBI:18420"/>
        <label>2</label>
    </ligand>
</feature>
<dbReference type="Gene3D" id="3.40.50.10990">
    <property type="entry name" value="GTP cyclohydrolase II"/>
    <property type="match status" value="1"/>
</dbReference>
<comment type="catalytic activity">
    <reaction evidence="18 19">
        <text>GTP + 4 H2O = 2,5-diamino-6-hydroxy-4-(5-phosphoribosylamino)-pyrimidine + formate + 2 phosphate + 3 H(+)</text>
        <dbReference type="Rhea" id="RHEA:23704"/>
        <dbReference type="ChEBI" id="CHEBI:15377"/>
        <dbReference type="ChEBI" id="CHEBI:15378"/>
        <dbReference type="ChEBI" id="CHEBI:15740"/>
        <dbReference type="ChEBI" id="CHEBI:37565"/>
        <dbReference type="ChEBI" id="CHEBI:43474"/>
        <dbReference type="ChEBI" id="CHEBI:58614"/>
        <dbReference type="EC" id="3.5.4.25"/>
    </reaction>
</comment>
<feature type="binding site" evidence="19">
    <location>
        <position position="280"/>
    </location>
    <ligand>
        <name>GTP</name>
        <dbReference type="ChEBI" id="CHEBI:37565"/>
    </ligand>
</feature>
<dbReference type="CDD" id="cd00641">
    <property type="entry name" value="GTP_cyclohydro2"/>
    <property type="match status" value="1"/>
</dbReference>
<dbReference type="HAMAP" id="MF_01283">
    <property type="entry name" value="RibBA"/>
    <property type="match status" value="1"/>
</dbReference>
<dbReference type="GO" id="GO:0008686">
    <property type="term" value="F:3,4-dihydroxy-2-butanone-4-phosphate synthase activity"/>
    <property type="evidence" value="ECO:0007669"/>
    <property type="project" value="UniProtKB-UniRule"/>
</dbReference>
<proteinExistence type="inferred from homology"/>
<dbReference type="NCBIfam" id="TIGR00506">
    <property type="entry name" value="ribB"/>
    <property type="match status" value="1"/>
</dbReference>
<evidence type="ECO:0000256" key="11">
    <source>
        <dbReference type="ARBA" id="ARBA00022833"/>
    </source>
</evidence>
<evidence type="ECO:0000256" key="9">
    <source>
        <dbReference type="ARBA" id="ARBA00022741"/>
    </source>
</evidence>
<dbReference type="InterPro" id="IPR000422">
    <property type="entry name" value="DHBP_synthase_RibB"/>
</dbReference>
<feature type="binding site" evidence="19">
    <location>
        <position position="277"/>
    </location>
    <ligand>
        <name>Zn(2+)</name>
        <dbReference type="ChEBI" id="CHEBI:29105"/>
        <note>catalytic</note>
    </ligand>
</feature>
<feature type="active site" description="Nucleophile; for GTP cyclohydrolase activity" evidence="19">
    <location>
        <position position="339"/>
    </location>
</feature>